<evidence type="ECO:0000256" key="3">
    <source>
        <dbReference type="ARBA" id="ARBA00012438"/>
    </source>
</evidence>
<dbReference type="Gene3D" id="3.30.565.10">
    <property type="entry name" value="Histidine kinase-like ATPase, C-terminal domain"/>
    <property type="match status" value="1"/>
</dbReference>
<dbReference type="SMART" id="SM00388">
    <property type="entry name" value="HisKA"/>
    <property type="match status" value="1"/>
</dbReference>
<keyword evidence="8 12" id="KW-0418">Kinase</keyword>
<keyword evidence="10" id="KW-0472">Membrane</keyword>
<keyword evidence="7" id="KW-0547">Nucleotide-binding</keyword>
<keyword evidence="6" id="KW-0808">Transferase</keyword>
<dbReference type="EMBL" id="SLZW01000009">
    <property type="protein sequence ID" value="TCS60953.1"/>
    <property type="molecule type" value="Genomic_DNA"/>
</dbReference>
<keyword evidence="9" id="KW-0067">ATP-binding</keyword>
<evidence type="ECO:0000313" key="13">
    <source>
        <dbReference type="Proteomes" id="UP000295304"/>
    </source>
</evidence>
<evidence type="ECO:0000259" key="11">
    <source>
        <dbReference type="PROSITE" id="PS50109"/>
    </source>
</evidence>
<dbReference type="InterPro" id="IPR003594">
    <property type="entry name" value="HATPase_dom"/>
</dbReference>
<comment type="subcellular location">
    <subcellularLocation>
        <location evidence="2">Cell membrane</location>
        <topology evidence="2">Multi-pass membrane protein</topology>
    </subcellularLocation>
</comment>
<accession>A0A4R3J7R4</accession>
<dbReference type="CDD" id="cd00082">
    <property type="entry name" value="HisKA"/>
    <property type="match status" value="1"/>
</dbReference>
<evidence type="ECO:0000256" key="10">
    <source>
        <dbReference type="SAM" id="Phobius"/>
    </source>
</evidence>
<evidence type="ECO:0000256" key="6">
    <source>
        <dbReference type="ARBA" id="ARBA00022679"/>
    </source>
</evidence>
<organism evidence="12 13">
    <name type="scientific">Varunaivibrio sulfuroxidans</name>
    <dbReference type="NCBI Taxonomy" id="1773489"/>
    <lineage>
        <taxon>Bacteria</taxon>
        <taxon>Pseudomonadati</taxon>
        <taxon>Pseudomonadota</taxon>
        <taxon>Alphaproteobacteria</taxon>
        <taxon>Rhodospirillales</taxon>
        <taxon>Magnetovibrionaceae</taxon>
        <taxon>Varunaivibrio</taxon>
    </lineage>
</organism>
<keyword evidence="13" id="KW-1185">Reference proteome</keyword>
<gene>
    <name evidence="12" type="ORF">EDD55_109114</name>
</gene>
<dbReference type="SMART" id="SM00387">
    <property type="entry name" value="HATPase_c"/>
    <property type="match status" value="1"/>
</dbReference>
<reference evidence="12 13" key="1">
    <citation type="submission" date="2019-03" db="EMBL/GenBank/DDBJ databases">
        <title>Genomic Encyclopedia of Type Strains, Phase IV (KMG-IV): sequencing the most valuable type-strain genomes for metagenomic binning, comparative biology and taxonomic classification.</title>
        <authorList>
            <person name="Goeker M."/>
        </authorList>
    </citation>
    <scope>NUCLEOTIDE SEQUENCE [LARGE SCALE GENOMIC DNA]</scope>
    <source>
        <strain evidence="12 13">DSM 101688</strain>
    </source>
</reference>
<dbReference type="Proteomes" id="UP000295304">
    <property type="component" value="Unassembled WGS sequence"/>
</dbReference>
<name>A0A4R3J7R4_9PROT</name>
<dbReference type="PROSITE" id="PS50109">
    <property type="entry name" value="HIS_KIN"/>
    <property type="match status" value="1"/>
</dbReference>
<dbReference type="Pfam" id="PF02518">
    <property type="entry name" value="HATPase_c"/>
    <property type="match status" value="1"/>
</dbReference>
<dbReference type="SUPFAM" id="SSF47384">
    <property type="entry name" value="Homodimeric domain of signal transducing histidine kinase"/>
    <property type="match status" value="1"/>
</dbReference>
<evidence type="ECO:0000256" key="8">
    <source>
        <dbReference type="ARBA" id="ARBA00022777"/>
    </source>
</evidence>
<evidence type="ECO:0000256" key="5">
    <source>
        <dbReference type="ARBA" id="ARBA00022553"/>
    </source>
</evidence>
<proteinExistence type="predicted"/>
<dbReference type="InterPro" id="IPR036097">
    <property type="entry name" value="HisK_dim/P_sf"/>
</dbReference>
<dbReference type="PRINTS" id="PR00344">
    <property type="entry name" value="BCTRLSENSOR"/>
</dbReference>
<dbReference type="InterPro" id="IPR003661">
    <property type="entry name" value="HisK_dim/P_dom"/>
</dbReference>
<dbReference type="InterPro" id="IPR005467">
    <property type="entry name" value="His_kinase_dom"/>
</dbReference>
<dbReference type="PANTHER" id="PTHR44936">
    <property type="entry name" value="SENSOR PROTEIN CREC"/>
    <property type="match status" value="1"/>
</dbReference>
<comment type="caution">
    <text evidence="12">The sequence shown here is derived from an EMBL/GenBank/DDBJ whole genome shotgun (WGS) entry which is preliminary data.</text>
</comment>
<feature type="transmembrane region" description="Helical" evidence="10">
    <location>
        <begin position="202"/>
        <end position="220"/>
    </location>
</feature>
<keyword evidence="4" id="KW-1003">Cell membrane</keyword>
<dbReference type="GO" id="GO:0005886">
    <property type="term" value="C:plasma membrane"/>
    <property type="evidence" value="ECO:0007669"/>
    <property type="project" value="UniProtKB-SubCell"/>
</dbReference>
<dbReference type="Gene3D" id="1.10.287.130">
    <property type="match status" value="1"/>
</dbReference>
<dbReference type="InterPro" id="IPR050980">
    <property type="entry name" value="2C_sensor_his_kinase"/>
</dbReference>
<evidence type="ECO:0000256" key="9">
    <source>
        <dbReference type="ARBA" id="ARBA00022840"/>
    </source>
</evidence>
<feature type="transmembrane region" description="Helical" evidence="10">
    <location>
        <begin position="26"/>
        <end position="49"/>
    </location>
</feature>
<keyword evidence="10" id="KW-1133">Transmembrane helix</keyword>
<dbReference type="AlphaFoldDB" id="A0A4R3J7R4"/>
<dbReference type="InterPro" id="IPR004358">
    <property type="entry name" value="Sig_transdc_His_kin-like_C"/>
</dbReference>
<feature type="domain" description="Histidine kinase" evidence="11">
    <location>
        <begin position="282"/>
        <end position="505"/>
    </location>
</feature>
<dbReference type="GO" id="GO:0005524">
    <property type="term" value="F:ATP binding"/>
    <property type="evidence" value="ECO:0007669"/>
    <property type="project" value="UniProtKB-KW"/>
</dbReference>
<evidence type="ECO:0000313" key="12">
    <source>
        <dbReference type="EMBL" id="TCS60953.1"/>
    </source>
</evidence>
<evidence type="ECO:0000256" key="2">
    <source>
        <dbReference type="ARBA" id="ARBA00004651"/>
    </source>
</evidence>
<sequence length="505" mass="55405">MTGSPAIIRIRERLRAFKPKTLGGRIYALMIAGGLAIVGLCLIATLYAIDINSRLDRAHSLGLEMRAAMALAQEDIRRGRPVRDLQQEAFTRVGLKVQWRAQHDPGGFIFARPPQNLALPAGIYEPALPHGVRVHLRAGRLSDRQRAVLAQSPALGVYLGTLSREVARLGVDARIEVTLSDGSTLLFSAPDLWRDSMRPSEMFVILGVAVGLALIVLAGVTQRLAHPFTRLARTIAARNDDDHTPLDEHRGPIEARAMAAAYNALWARISKMMAERTRMLAAISHDLRTPGTRLRLRAEFIDDDEVRGEVLGDLDEMDALLNEALDFLSDNVHSETRKIVDFTSLLDAVCTDYADLGRPVSLDGPPPLTFRQVHTVFGGQSDAVAFDGKRNIRILCRPAGLRRAFVNLIENALKYGREARVAIDATADEIIVTVSDKGMGIPEDEWDNVFLPFYRVEGSRARATGGSGLGLAIVKSVIDAHDGRIILENKPEGGLTVTVRLPRRV</sequence>
<keyword evidence="5" id="KW-0597">Phosphoprotein</keyword>
<evidence type="ECO:0000256" key="7">
    <source>
        <dbReference type="ARBA" id="ARBA00022741"/>
    </source>
</evidence>
<evidence type="ECO:0000256" key="1">
    <source>
        <dbReference type="ARBA" id="ARBA00000085"/>
    </source>
</evidence>
<dbReference type="InterPro" id="IPR036890">
    <property type="entry name" value="HATPase_C_sf"/>
</dbReference>
<protein>
    <recommendedName>
        <fullName evidence="3">histidine kinase</fullName>
        <ecNumber evidence="3">2.7.13.3</ecNumber>
    </recommendedName>
</protein>
<dbReference type="PANTHER" id="PTHR44936:SF10">
    <property type="entry name" value="SENSOR PROTEIN RSTB"/>
    <property type="match status" value="1"/>
</dbReference>
<keyword evidence="10" id="KW-0812">Transmembrane</keyword>
<evidence type="ECO:0000256" key="4">
    <source>
        <dbReference type="ARBA" id="ARBA00022475"/>
    </source>
</evidence>
<dbReference type="SUPFAM" id="SSF55874">
    <property type="entry name" value="ATPase domain of HSP90 chaperone/DNA topoisomerase II/histidine kinase"/>
    <property type="match status" value="1"/>
</dbReference>
<dbReference type="EC" id="2.7.13.3" evidence="3"/>
<dbReference type="RefSeq" id="WP_243644814.1">
    <property type="nucleotide sequence ID" value="NZ_CP119676.1"/>
</dbReference>
<comment type="catalytic activity">
    <reaction evidence="1">
        <text>ATP + protein L-histidine = ADP + protein N-phospho-L-histidine.</text>
        <dbReference type="EC" id="2.7.13.3"/>
    </reaction>
</comment>
<dbReference type="GO" id="GO:0000155">
    <property type="term" value="F:phosphorelay sensor kinase activity"/>
    <property type="evidence" value="ECO:0007669"/>
    <property type="project" value="InterPro"/>
</dbReference>